<dbReference type="InterPro" id="IPR015422">
    <property type="entry name" value="PyrdxlP-dep_Trfase_small"/>
</dbReference>
<evidence type="ECO:0000256" key="11">
    <source>
        <dbReference type="RuleBase" id="RU003560"/>
    </source>
</evidence>
<comment type="catalytic activity">
    <reaction evidence="10">
        <text>4-aminobutanoate + 2-oxoglutarate = succinate semialdehyde + L-glutamate</text>
        <dbReference type="Rhea" id="RHEA:23352"/>
        <dbReference type="ChEBI" id="CHEBI:16810"/>
        <dbReference type="ChEBI" id="CHEBI:29985"/>
        <dbReference type="ChEBI" id="CHEBI:57706"/>
        <dbReference type="ChEBI" id="CHEBI:59888"/>
        <dbReference type="EC" id="2.6.1.19"/>
    </reaction>
</comment>
<proteinExistence type="inferred from homology"/>
<organism evidence="12 13">
    <name type="scientific">Aspergillus steynii IBT 23096</name>
    <dbReference type="NCBI Taxonomy" id="1392250"/>
    <lineage>
        <taxon>Eukaryota</taxon>
        <taxon>Fungi</taxon>
        <taxon>Dikarya</taxon>
        <taxon>Ascomycota</taxon>
        <taxon>Pezizomycotina</taxon>
        <taxon>Eurotiomycetes</taxon>
        <taxon>Eurotiomycetidae</taxon>
        <taxon>Eurotiales</taxon>
        <taxon>Aspergillaceae</taxon>
        <taxon>Aspergillus</taxon>
        <taxon>Aspergillus subgen. Circumdati</taxon>
    </lineage>
</organism>
<evidence type="ECO:0000313" key="12">
    <source>
        <dbReference type="EMBL" id="PLB55475.1"/>
    </source>
</evidence>
<dbReference type="RefSeq" id="XP_024710777.1">
    <property type="nucleotide sequence ID" value="XM_024853914.1"/>
</dbReference>
<dbReference type="OrthoDB" id="10260828at2759"/>
<evidence type="ECO:0000256" key="5">
    <source>
        <dbReference type="ARBA" id="ARBA00022576"/>
    </source>
</evidence>
<dbReference type="InterPro" id="IPR004631">
    <property type="entry name" value="4NH2But_aminotransferase_euk"/>
</dbReference>
<comment type="caution">
    <text evidence="12">The sequence shown here is derived from an EMBL/GenBank/DDBJ whole genome shotgun (WGS) entry which is preliminary data.</text>
</comment>
<dbReference type="GeneID" id="36561612"/>
<dbReference type="Gene3D" id="3.40.640.10">
    <property type="entry name" value="Type I PLP-dependent aspartate aminotransferase-like (Major domain)"/>
    <property type="match status" value="1"/>
</dbReference>
<dbReference type="CDD" id="cd00610">
    <property type="entry name" value="OAT_like"/>
    <property type="match status" value="1"/>
</dbReference>
<dbReference type="InterPro" id="IPR049704">
    <property type="entry name" value="Aminotrans_3_PPA_site"/>
</dbReference>
<dbReference type="InterPro" id="IPR015421">
    <property type="entry name" value="PyrdxlP-dep_Trfase_major"/>
</dbReference>
<dbReference type="NCBIfam" id="TIGR00699">
    <property type="entry name" value="GABAtrns_euk"/>
    <property type="match status" value="1"/>
</dbReference>
<dbReference type="PANTHER" id="PTHR43206">
    <property type="entry name" value="AMINOTRANSFERASE"/>
    <property type="match status" value="1"/>
</dbReference>
<dbReference type="STRING" id="1392250.A0A2I2GRG7"/>
<evidence type="ECO:0000256" key="2">
    <source>
        <dbReference type="ARBA" id="ARBA00008954"/>
    </source>
</evidence>
<dbReference type="GO" id="GO:0030170">
    <property type="term" value="F:pyridoxal phosphate binding"/>
    <property type="evidence" value="ECO:0007669"/>
    <property type="project" value="InterPro"/>
</dbReference>
<evidence type="ECO:0000256" key="10">
    <source>
        <dbReference type="ARBA" id="ARBA00048021"/>
    </source>
</evidence>
<dbReference type="FunFam" id="3.40.640.10:FF:000073">
    <property type="entry name" value="Probable 4-aminobutyrate aminotransferase"/>
    <property type="match status" value="1"/>
</dbReference>
<dbReference type="Pfam" id="PF00202">
    <property type="entry name" value="Aminotran_3"/>
    <property type="match status" value="1"/>
</dbReference>
<dbReference type="Gene3D" id="3.90.1150.10">
    <property type="entry name" value="Aspartate Aminotransferase, domain 1"/>
    <property type="match status" value="1"/>
</dbReference>
<dbReference type="InterPro" id="IPR005814">
    <property type="entry name" value="Aminotrans_3"/>
</dbReference>
<comment type="similarity">
    <text evidence="2 11">Belongs to the class-III pyridoxal-phosphate-dependent aminotransferase family.</text>
</comment>
<evidence type="ECO:0000256" key="6">
    <source>
        <dbReference type="ARBA" id="ARBA00022679"/>
    </source>
</evidence>
<evidence type="ECO:0000256" key="1">
    <source>
        <dbReference type="ARBA" id="ARBA00001933"/>
    </source>
</evidence>
<dbReference type="PIRSF" id="PIRSF000521">
    <property type="entry name" value="Transaminase_4ab_Lys_Orn"/>
    <property type="match status" value="1"/>
</dbReference>
<evidence type="ECO:0000313" key="13">
    <source>
        <dbReference type="Proteomes" id="UP000234275"/>
    </source>
</evidence>
<dbReference type="GO" id="GO:0034386">
    <property type="term" value="F:4-aminobutyrate:2-oxoglutarate transaminase activity"/>
    <property type="evidence" value="ECO:0007669"/>
    <property type="project" value="UniProtKB-EC"/>
</dbReference>
<sequence>MAMQEPAAGSSVMAPSNAFFPLELSGPCVIDTSGQQSKEIIDGIDKVFDSSSVGTVGYYKKGYGNYIVDADGNTLLDVLSQIVSLAVGYNNPALLEVASSPEVASALHDWASILEAGIIKIAPKGLNQVFTAYSGADANEAAYKAALRVTEDEVLSTMNNRAPGSPNVSIMSIMSFKAGFHGRLFGSLSTTRSKALHKLDIPAFDWPQCSFPSLKYPLEEHMDENADEEFRCLREAEHIIQNYHNRVAAIIVEPVQSEGGDRHASAFFFQGLRDITRRNGVLFIVDEVQTGLGATGRYWAHEHWNLTQPPDMVTFSKKAQAAGFYFGNPELKPSKPFRLSNTRTGDPARAILLSEIVKEIERLDLLENTASVGNYLYTKVESLSVRFPSVFQNLRGKGFGTFISFDTPQRDKFLALAKMNGIHIGGCGESGVRLRPMLIFQKHHVDIRLMFLRGLRLNFRIGNTFHVSSLFRRICFFRR</sequence>
<dbReference type="InterPro" id="IPR015424">
    <property type="entry name" value="PyrdxlP-dep_Trfase"/>
</dbReference>
<evidence type="ECO:0000256" key="9">
    <source>
        <dbReference type="ARBA" id="ARBA00031787"/>
    </source>
</evidence>
<dbReference type="EMBL" id="MSFO01000001">
    <property type="protein sequence ID" value="PLB55475.1"/>
    <property type="molecule type" value="Genomic_DNA"/>
</dbReference>
<reference evidence="12 13" key="1">
    <citation type="submission" date="2016-12" db="EMBL/GenBank/DDBJ databases">
        <title>The genomes of Aspergillus section Nigri reveals drivers in fungal speciation.</title>
        <authorList>
            <consortium name="DOE Joint Genome Institute"/>
            <person name="Vesth T.C."/>
            <person name="Nybo J."/>
            <person name="Theobald S."/>
            <person name="Brandl J."/>
            <person name="Frisvad J.C."/>
            <person name="Nielsen K.F."/>
            <person name="Lyhne E.K."/>
            <person name="Kogle M.E."/>
            <person name="Kuo A."/>
            <person name="Riley R."/>
            <person name="Clum A."/>
            <person name="Nolan M."/>
            <person name="Lipzen A."/>
            <person name="Salamov A."/>
            <person name="Henrissat B."/>
            <person name="Wiebenga A."/>
            <person name="De Vries R.P."/>
            <person name="Grigoriev I.V."/>
            <person name="Mortensen U.H."/>
            <person name="Andersen M.R."/>
            <person name="Baker S.E."/>
        </authorList>
    </citation>
    <scope>NUCLEOTIDE SEQUENCE [LARGE SCALE GENOMIC DNA]</scope>
    <source>
        <strain evidence="12 13">IBT 23096</strain>
    </source>
</reference>
<dbReference type="VEuPathDB" id="FungiDB:P170DRAFT_484288"/>
<evidence type="ECO:0000256" key="8">
    <source>
        <dbReference type="ARBA" id="ARBA00030204"/>
    </source>
</evidence>
<dbReference type="PANTHER" id="PTHR43206:SF1">
    <property type="entry name" value="4-AMINOBUTYRATE AMINOTRANSFERASE, MITOCHONDRIAL"/>
    <property type="match status" value="1"/>
</dbReference>
<gene>
    <name evidence="12" type="ORF">P170DRAFT_484288</name>
</gene>
<protein>
    <recommendedName>
        <fullName evidence="4">4-aminobutyrate aminotransferase</fullName>
        <ecNumber evidence="3">2.6.1.19</ecNumber>
    </recommendedName>
    <alternativeName>
        <fullName evidence="9">GABA aminotransferase</fullName>
    </alternativeName>
    <alternativeName>
        <fullName evidence="8">Gamma-amino-N-butyrate transaminase</fullName>
    </alternativeName>
</protein>
<dbReference type="GO" id="GO:0005739">
    <property type="term" value="C:mitochondrion"/>
    <property type="evidence" value="ECO:0007669"/>
    <property type="project" value="TreeGrafter"/>
</dbReference>
<dbReference type="EC" id="2.6.1.19" evidence="3"/>
<dbReference type="GO" id="GO:0009450">
    <property type="term" value="P:gamma-aminobutyric acid catabolic process"/>
    <property type="evidence" value="ECO:0007669"/>
    <property type="project" value="TreeGrafter"/>
</dbReference>
<keyword evidence="6 12" id="KW-0808">Transferase</keyword>
<evidence type="ECO:0000256" key="3">
    <source>
        <dbReference type="ARBA" id="ARBA00012912"/>
    </source>
</evidence>
<dbReference type="SUPFAM" id="SSF53383">
    <property type="entry name" value="PLP-dependent transferases"/>
    <property type="match status" value="1"/>
</dbReference>
<keyword evidence="13" id="KW-1185">Reference proteome</keyword>
<keyword evidence="5 12" id="KW-0032">Aminotransferase</keyword>
<accession>A0A2I2GRG7</accession>
<name>A0A2I2GRG7_9EURO</name>
<evidence type="ECO:0000256" key="7">
    <source>
        <dbReference type="ARBA" id="ARBA00022898"/>
    </source>
</evidence>
<dbReference type="AlphaFoldDB" id="A0A2I2GRG7"/>
<evidence type="ECO:0000256" key="4">
    <source>
        <dbReference type="ARBA" id="ARBA00018543"/>
    </source>
</evidence>
<dbReference type="PROSITE" id="PS00600">
    <property type="entry name" value="AA_TRANSFER_CLASS_3"/>
    <property type="match status" value="1"/>
</dbReference>
<dbReference type="Proteomes" id="UP000234275">
    <property type="component" value="Unassembled WGS sequence"/>
</dbReference>
<comment type="cofactor">
    <cofactor evidence="1">
        <name>pyridoxal 5'-phosphate</name>
        <dbReference type="ChEBI" id="CHEBI:597326"/>
    </cofactor>
</comment>
<keyword evidence="7 11" id="KW-0663">Pyridoxal phosphate</keyword>